<gene>
    <name evidence="2" type="ORF">PCAMFM013_S082g000003</name>
</gene>
<organism evidence="2 3">
    <name type="scientific">Penicillium camemberti (strain FM 013)</name>
    <dbReference type="NCBI Taxonomy" id="1429867"/>
    <lineage>
        <taxon>Eukaryota</taxon>
        <taxon>Fungi</taxon>
        <taxon>Dikarya</taxon>
        <taxon>Ascomycota</taxon>
        <taxon>Pezizomycotina</taxon>
        <taxon>Eurotiomycetes</taxon>
        <taxon>Eurotiomycetidae</taxon>
        <taxon>Eurotiales</taxon>
        <taxon>Aspergillaceae</taxon>
        <taxon>Penicillium</taxon>
    </lineage>
</organism>
<evidence type="ECO:0000256" key="1">
    <source>
        <dbReference type="SAM" id="MobiDB-lite"/>
    </source>
</evidence>
<evidence type="ECO:0000313" key="3">
    <source>
        <dbReference type="Proteomes" id="UP000053732"/>
    </source>
</evidence>
<feature type="compositionally biased region" description="Polar residues" evidence="1">
    <location>
        <begin position="35"/>
        <end position="45"/>
    </location>
</feature>
<reference evidence="2 3" key="1">
    <citation type="journal article" date="2014" name="Nat. Commun.">
        <title>Multiple recent horizontal transfers of a large genomic region in cheese making fungi.</title>
        <authorList>
            <person name="Cheeseman K."/>
            <person name="Ropars J."/>
            <person name="Renault P."/>
            <person name="Dupont J."/>
            <person name="Gouzy J."/>
            <person name="Branca A."/>
            <person name="Abraham A.L."/>
            <person name="Ceppi M."/>
            <person name="Conseiller E."/>
            <person name="Debuchy R."/>
            <person name="Malagnac F."/>
            <person name="Goarin A."/>
            <person name="Silar P."/>
            <person name="Lacoste S."/>
            <person name="Sallet E."/>
            <person name="Bensimon A."/>
            <person name="Giraud T."/>
            <person name="Brygoo Y."/>
        </authorList>
    </citation>
    <scope>NUCLEOTIDE SEQUENCE [LARGE SCALE GENOMIC DNA]</scope>
    <source>
        <strain evidence="3">FM 013</strain>
    </source>
</reference>
<keyword evidence="3" id="KW-1185">Reference proteome</keyword>
<protein>
    <submittedName>
        <fullName evidence="2">Str. FM013</fullName>
    </submittedName>
</protein>
<dbReference type="AlphaFoldDB" id="A0A0G4PYB6"/>
<sequence>MSPYHVDHASQSIHHEASGHNSDYAPTPGYCASPDPTSSALSPSRSCLLENSLDPKRKSRPQE</sequence>
<evidence type="ECO:0000313" key="2">
    <source>
        <dbReference type="EMBL" id="CRL31156.1"/>
    </source>
</evidence>
<feature type="compositionally biased region" description="Basic and acidic residues" evidence="1">
    <location>
        <begin position="1"/>
        <end position="18"/>
    </location>
</feature>
<feature type="region of interest" description="Disordered" evidence="1">
    <location>
        <begin position="1"/>
        <end position="63"/>
    </location>
</feature>
<name>A0A0G4PYB6_PENC3</name>
<feature type="compositionally biased region" description="Basic and acidic residues" evidence="1">
    <location>
        <begin position="53"/>
        <end position="63"/>
    </location>
</feature>
<dbReference type="Proteomes" id="UP000053732">
    <property type="component" value="Unassembled WGS sequence"/>
</dbReference>
<dbReference type="EMBL" id="HG793213">
    <property type="protein sequence ID" value="CRL31156.1"/>
    <property type="molecule type" value="Genomic_DNA"/>
</dbReference>
<accession>A0A0G4PYB6</accession>
<proteinExistence type="predicted"/>